<feature type="DNA-binding region" description="HMG box" evidence="10">
    <location>
        <begin position="1383"/>
        <end position="1454"/>
    </location>
</feature>
<dbReference type="GO" id="GO:0006368">
    <property type="term" value="P:transcription elongation by RNA polymerase II"/>
    <property type="evidence" value="ECO:0007669"/>
    <property type="project" value="TreeGrafter"/>
</dbReference>
<evidence type="ECO:0000256" key="11">
    <source>
        <dbReference type="SAM" id="MobiDB-lite"/>
    </source>
</evidence>
<feature type="compositionally biased region" description="Acidic residues" evidence="11">
    <location>
        <begin position="270"/>
        <end position="281"/>
    </location>
</feature>
<feature type="domain" description="Bromo" evidence="12">
    <location>
        <begin position="489"/>
        <end position="559"/>
    </location>
</feature>
<dbReference type="PROSITE" id="PS50157">
    <property type="entry name" value="ZINC_FINGER_C2H2_2"/>
    <property type="match status" value="1"/>
</dbReference>
<keyword evidence="9" id="KW-0479">Metal-binding</keyword>
<dbReference type="Pfam" id="PF00505">
    <property type="entry name" value="HMG_box"/>
    <property type="match status" value="1"/>
</dbReference>
<dbReference type="PRINTS" id="PR00503">
    <property type="entry name" value="BROMODOMAIN"/>
</dbReference>
<dbReference type="PANTHER" id="PTHR16062:SF19">
    <property type="entry name" value="PROTEIN POLYBROMO-1"/>
    <property type="match status" value="1"/>
</dbReference>
<name>A0A238BME0_9BILA</name>
<feature type="region of interest" description="Disordered" evidence="11">
    <location>
        <begin position="431"/>
        <end position="460"/>
    </location>
</feature>
<dbReference type="InterPro" id="IPR009071">
    <property type="entry name" value="HMG_box_dom"/>
</dbReference>
<dbReference type="InterPro" id="IPR036427">
    <property type="entry name" value="Bromodomain-like_sf"/>
</dbReference>
<dbReference type="SMART" id="SM00355">
    <property type="entry name" value="ZnF_C2H2"/>
    <property type="match status" value="2"/>
</dbReference>
<dbReference type="SMART" id="SM00297">
    <property type="entry name" value="BROMO"/>
    <property type="match status" value="5"/>
</dbReference>
<dbReference type="InterPro" id="IPR036910">
    <property type="entry name" value="HMG_box_dom_sf"/>
</dbReference>
<proteinExistence type="predicted"/>
<dbReference type="GO" id="GO:0008270">
    <property type="term" value="F:zinc ion binding"/>
    <property type="evidence" value="ECO:0007669"/>
    <property type="project" value="UniProtKB-KW"/>
</dbReference>
<feature type="domain" description="C2H2-type" evidence="14">
    <location>
        <begin position="1464"/>
        <end position="1492"/>
    </location>
</feature>
<keyword evidence="9" id="KW-0863">Zinc-finger</keyword>
<evidence type="ECO:0000256" key="7">
    <source>
        <dbReference type="ARBA" id="ARBA00023242"/>
    </source>
</evidence>
<feature type="domain" description="BAH" evidence="15">
    <location>
        <begin position="835"/>
        <end position="955"/>
    </location>
</feature>
<evidence type="ECO:0008006" key="18">
    <source>
        <dbReference type="Google" id="ProtNLM"/>
    </source>
</evidence>
<dbReference type="SMART" id="SM00439">
    <property type="entry name" value="BAH"/>
    <property type="match status" value="2"/>
</dbReference>
<protein>
    <recommendedName>
        <fullName evidence="18">Bromodomain protein</fullName>
    </recommendedName>
</protein>
<feature type="region of interest" description="Disordered" evidence="11">
    <location>
        <begin position="266"/>
        <end position="285"/>
    </location>
</feature>
<dbReference type="InterPro" id="IPR018359">
    <property type="entry name" value="Bromodomain_CS"/>
</dbReference>
<dbReference type="SUPFAM" id="SSF47095">
    <property type="entry name" value="HMG-box"/>
    <property type="match status" value="1"/>
</dbReference>
<dbReference type="InterPro" id="IPR001487">
    <property type="entry name" value="Bromodomain"/>
</dbReference>
<feature type="domain" description="BAH" evidence="15">
    <location>
        <begin position="1061"/>
        <end position="1179"/>
    </location>
</feature>
<keyword evidence="9" id="KW-0862">Zinc</keyword>
<keyword evidence="7 10" id="KW-0539">Nucleus</keyword>
<comment type="subcellular location">
    <subcellularLocation>
        <location evidence="1">Nucleus</location>
    </subcellularLocation>
</comment>
<gene>
    <name evidence="16" type="ORF">X798_06625</name>
</gene>
<dbReference type="PROSITE" id="PS00028">
    <property type="entry name" value="ZINC_FINGER_C2H2_1"/>
    <property type="match status" value="1"/>
</dbReference>
<dbReference type="PROSITE" id="PS50014">
    <property type="entry name" value="BROMODOMAIN_2"/>
    <property type="match status" value="4"/>
</dbReference>
<evidence type="ECO:0000256" key="8">
    <source>
        <dbReference type="PROSITE-ProRule" id="PRU00035"/>
    </source>
</evidence>
<keyword evidence="6" id="KW-0804">Transcription</keyword>
<dbReference type="GO" id="GO:0016586">
    <property type="term" value="C:RSC-type complex"/>
    <property type="evidence" value="ECO:0007669"/>
    <property type="project" value="InterPro"/>
</dbReference>
<evidence type="ECO:0000259" key="14">
    <source>
        <dbReference type="PROSITE" id="PS50157"/>
    </source>
</evidence>
<evidence type="ECO:0000259" key="13">
    <source>
        <dbReference type="PROSITE" id="PS50118"/>
    </source>
</evidence>
<feature type="domain" description="Bromo" evidence="12">
    <location>
        <begin position="11"/>
        <end position="85"/>
    </location>
</feature>
<feature type="domain" description="Bromo" evidence="12">
    <location>
        <begin position="148"/>
        <end position="218"/>
    </location>
</feature>
<evidence type="ECO:0000256" key="3">
    <source>
        <dbReference type="ARBA" id="ARBA00022853"/>
    </source>
</evidence>
<dbReference type="PANTHER" id="PTHR16062">
    <property type="entry name" value="SWI/SNF-RELATED"/>
    <property type="match status" value="1"/>
</dbReference>
<dbReference type="SUPFAM" id="SSF47370">
    <property type="entry name" value="Bromodomain"/>
    <property type="match status" value="5"/>
</dbReference>
<keyword evidence="3" id="KW-0156">Chromatin regulator</keyword>
<evidence type="ECO:0000256" key="9">
    <source>
        <dbReference type="PROSITE-ProRule" id="PRU00042"/>
    </source>
</evidence>
<dbReference type="SMART" id="SM00398">
    <property type="entry name" value="HMG"/>
    <property type="match status" value="1"/>
</dbReference>
<dbReference type="CDD" id="cd04717">
    <property type="entry name" value="BAH_polybromo"/>
    <property type="match status" value="2"/>
</dbReference>
<dbReference type="PROSITE" id="PS51038">
    <property type="entry name" value="BAH"/>
    <property type="match status" value="2"/>
</dbReference>
<evidence type="ECO:0000256" key="6">
    <source>
        <dbReference type="ARBA" id="ARBA00023163"/>
    </source>
</evidence>
<evidence type="ECO:0000256" key="10">
    <source>
        <dbReference type="PROSITE-ProRule" id="PRU00267"/>
    </source>
</evidence>
<dbReference type="EMBL" id="KZ270124">
    <property type="protein sequence ID" value="OZC06383.1"/>
    <property type="molecule type" value="Genomic_DNA"/>
</dbReference>
<feature type="domain" description="Bromo" evidence="12">
    <location>
        <begin position="304"/>
        <end position="374"/>
    </location>
</feature>
<dbReference type="Gene3D" id="2.30.30.490">
    <property type="match status" value="2"/>
</dbReference>
<keyword evidence="5 8" id="KW-0103">Bromodomain</keyword>
<dbReference type="Gene3D" id="1.10.30.10">
    <property type="entry name" value="High mobility group box domain"/>
    <property type="match status" value="1"/>
</dbReference>
<dbReference type="CDD" id="cd05524">
    <property type="entry name" value="Bromo_polybromo_I"/>
    <property type="match status" value="1"/>
</dbReference>
<dbReference type="OrthoDB" id="10009055at2759"/>
<keyword evidence="17" id="KW-1185">Reference proteome</keyword>
<evidence type="ECO:0000256" key="4">
    <source>
        <dbReference type="ARBA" id="ARBA00023015"/>
    </source>
</evidence>
<evidence type="ECO:0000259" key="15">
    <source>
        <dbReference type="PROSITE" id="PS51038"/>
    </source>
</evidence>
<feature type="domain" description="HMG box" evidence="13">
    <location>
        <begin position="1383"/>
        <end position="1454"/>
    </location>
</feature>
<dbReference type="InterPro" id="IPR037382">
    <property type="entry name" value="Rsc/polybromo"/>
</dbReference>
<dbReference type="PROSITE" id="PS50118">
    <property type="entry name" value="HMG_BOX_2"/>
    <property type="match status" value="1"/>
</dbReference>
<dbReference type="Proteomes" id="UP000242913">
    <property type="component" value="Unassembled WGS sequence"/>
</dbReference>
<dbReference type="GO" id="GO:0006338">
    <property type="term" value="P:chromatin remodeling"/>
    <property type="evidence" value="ECO:0007669"/>
    <property type="project" value="InterPro"/>
</dbReference>
<dbReference type="Pfam" id="PF01426">
    <property type="entry name" value="BAH"/>
    <property type="match status" value="2"/>
</dbReference>
<dbReference type="Gene3D" id="1.20.920.10">
    <property type="entry name" value="Bromodomain-like"/>
    <property type="match status" value="5"/>
</dbReference>
<evidence type="ECO:0000259" key="12">
    <source>
        <dbReference type="PROSITE" id="PS50014"/>
    </source>
</evidence>
<feature type="region of interest" description="Disordered" evidence="11">
    <location>
        <begin position="1335"/>
        <end position="1367"/>
    </location>
</feature>
<feature type="compositionally biased region" description="Polar residues" evidence="11">
    <location>
        <begin position="431"/>
        <end position="452"/>
    </location>
</feature>
<keyword evidence="10" id="KW-0238">DNA-binding</keyword>
<accession>A0A238BME0</accession>
<dbReference type="PROSITE" id="PS00633">
    <property type="entry name" value="BROMODOMAIN_1"/>
    <property type="match status" value="1"/>
</dbReference>
<dbReference type="Gene3D" id="3.30.160.60">
    <property type="entry name" value="Classic Zinc Finger"/>
    <property type="match status" value="1"/>
</dbReference>
<evidence type="ECO:0000313" key="16">
    <source>
        <dbReference type="EMBL" id="OZC06383.1"/>
    </source>
</evidence>
<keyword evidence="4" id="KW-0805">Transcription regulation</keyword>
<reference evidence="16 17" key="1">
    <citation type="submission" date="2015-12" db="EMBL/GenBank/DDBJ databases">
        <title>Draft genome of the nematode, Onchocerca flexuosa.</title>
        <authorList>
            <person name="Mitreva M."/>
        </authorList>
    </citation>
    <scope>NUCLEOTIDE SEQUENCE [LARGE SCALE GENOMIC DNA]</scope>
    <source>
        <strain evidence="16">Red Deer</strain>
    </source>
</reference>
<dbReference type="InterPro" id="IPR013087">
    <property type="entry name" value="Znf_C2H2_type"/>
</dbReference>
<evidence type="ECO:0000313" key="17">
    <source>
        <dbReference type="Proteomes" id="UP000242913"/>
    </source>
</evidence>
<dbReference type="InterPro" id="IPR001025">
    <property type="entry name" value="BAH_dom"/>
</dbReference>
<evidence type="ECO:0000256" key="5">
    <source>
        <dbReference type="ARBA" id="ARBA00023117"/>
    </source>
</evidence>
<keyword evidence="2" id="KW-0677">Repeat</keyword>
<evidence type="ECO:0000256" key="2">
    <source>
        <dbReference type="ARBA" id="ARBA00022737"/>
    </source>
</evidence>
<sequence length="1774" mass="202786">MDALRSYRTADNRILCESFIRAPSRRYGFVTDPKYFDVVTHPIDLTRIQQKIKTEEYSTVEDLSADIHLLVSNNKAYYKEDSQEYKDACELWELFESHRKGMLGNVSVTEMEEQLSQENSTVETKRDVVSVDLLEEIIACTLELTDETGRLLSPPFRVLLSQEEFPTYYDRIKKPIDLKQIAIKIRSGEYHTWQQFDADFRLMCKNARAFNELGSVISKDASMLLKNYVKRKTELCNSKHKPLTIKRINANKQVLDELLTQNAIANSNEEYSEDSEEDEDSEHSSEPKWILYWAIRNELNPADPETNLADPFLELPSKNWYPDYFDEIPEPMSLFMINKKLKRDGYRTLDELLKDILLVFENAKTYNVEGSDIYEAAVKLERLAKSKSRALQKTMKVNEAETNRISNKNAQSLTVTRSVWKKQQKIGGSISTESLDSSLKPESSDIPLSNIETPDHKKRSGRRWNDEMLTAFRNKLMILWNTVCNYMDGKRRVATAFMFLPSKKDYPEYYDYIEKPIDLTMIKHKIDTDQYISSNDFMKDMDLLIHNAWDFNEPGSQIYRDATALQSAVRNALGTIPDLPVFNPKYCKSKIGLMKSNLPPKKHKHYGSGGENNRCSDIDLEGDLSRFKNFLPLRFIFQDALSLQKLILLKKRDLCKDNASAINVQSEVQALLASILISVNNHQDSDGRCFSDSLADLPGMLRRKGVDSENIPFSIDEMKRNVDKGRYRRLDKFQDDLFFLFNVAMEHAHSDSQVFEDTIELWMYYLKTRDDLTRTTLLSPARWYTEKMLFTHVDNIRKRKLLEEAKDDEENKKSETLGPKADGDIDLDSTGQGGIIYRVNDYAYVAPASEETVSQRHIMRIERLYRDSDGQTFARGTWCYRPEETFHLATRKFCENEVFLTSYYDTITVDRLIGKCHVMPVRQFMRQTPKGFEDGDIYVCECRYMGRQLHFKKLKHWPYHSEDEKVEYIKREKPLTAIKRVTSVFASRKTFQTQPGVIVGTNDDESVDSASSLEDDRLKKLPAVLEKERVEVICNGKFFDDNSKVANKSMTFYEQMQYNDRWYQLGDFVYVYNPLKNRNAILRVNKLWKTVEGDGFFSGPYFARPREIKHEPARMFYKQEVFAVDQPDITIPLENVQGFCAVMPIKEYTKGRPTEIDESDVYVVESKVRGYEDGGKRCSLTGCKSSHYSSTKVANDCAVVSTNEQKISLKVDMDQLPSTAKTKTEDFHSNVPSTSKGIIEQSGTITKLGSMSASFSSISVDDDSSSGSNQAASTMRNTPISVDQEEAMNDAYAKKLKHSLKTYNLSSEVLEPEIYYFKTPIVMEKEMSPLLMHAGNSSVPMEPLDDMDETASESNDGTEHTAATTATPGKELVTWLAAQPKLNARSKSGYILFSAEVRKKVMQENPEAGFGEVSKIVGIEWKKLSEEQKKQYEVRAEYIANERAKQEAREPPHMRILPGQIRVYMCKWQTCDFQYDNPEELYDHVKTVHTSQIVIDGENQFVCLWTSCLKYRKDGKPFPSLPRLHRHIKEKHLATSAKSIYPNQRSKNYIPTYVPGSSASSVTPGTTTFVAVQQPTNGPQQVHQTYTIQQAPLTYVTQAVVSTHQIVANGYVNGTAVAVAPTAYLAATPTVVHTNSPHGYHPYQQVRQVTASATQPIAVAAQNYTAVPLQTVSYSAPSTSQQTSPIITDPGRTIVQAPKPAQPVFVAPPNTVQIKRVMHSEVYLNRIPRWLVFQEAKDNGVRDEEVVKALWRLRDALLESTVNIAREMDCTGPQ</sequence>
<dbReference type="GO" id="GO:0003677">
    <property type="term" value="F:DNA binding"/>
    <property type="evidence" value="ECO:0007669"/>
    <property type="project" value="UniProtKB-UniRule"/>
</dbReference>
<dbReference type="InterPro" id="IPR043151">
    <property type="entry name" value="BAH_sf"/>
</dbReference>
<organism evidence="16 17">
    <name type="scientific">Onchocerca flexuosa</name>
    <dbReference type="NCBI Taxonomy" id="387005"/>
    <lineage>
        <taxon>Eukaryota</taxon>
        <taxon>Metazoa</taxon>
        <taxon>Ecdysozoa</taxon>
        <taxon>Nematoda</taxon>
        <taxon>Chromadorea</taxon>
        <taxon>Rhabditida</taxon>
        <taxon>Spirurina</taxon>
        <taxon>Spiruromorpha</taxon>
        <taxon>Filarioidea</taxon>
        <taxon>Onchocercidae</taxon>
        <taxon>Onchocerca</taxon>
    </lineage>
</organism>
<dbReference type="Pfam" id="PF00439">
    <property type="entry name" value="Bromodomain"/>
    <property type="match status" value="4"/>
</dbReference>
<dbReference type="CDD" id="cd05526">
    <property type="entry name" value="Bromo_polybromo_VI"/>
    <property type="match status" value="1"/>
</dbReference>
<evidence type="ECO:0000256" key="1">
    <source>
        <dbReference type="ARBA" id="ARBA00004123"/>
    </source>
</evidence>
<dbReference type="GO" id="GO:0003682">
    <property type="term" value="F:chromatin binding"/>
    <property type="evidence" value="ECO:0007669"/>
    <property type="project" value="InterPro"/>
</dbReference>